<dbReference type="Gene3D" id="1.10.260.40">
    <property type="entry name" value="lambda repressor-like DNA-binding domains"/>
    <property type="match status" value="1"/>
</dbReference>
<evidence type="ECO:0000259" key="1">
    <source>
        <dbReference type="PROSITE" id="PS50943"/>
    </source>
</evidence>
<evidence type="ECO:0000313" key="3">
    <source>
        <dbReference type="Proteomes" id="UP000598271"/>
    </source>
</evidence>
<protein>
    <recommendedName>
        <fullName evidence="1">HTH cro/C1-type domain-containing protein</fullName>
    </recommendedName>
</protein>
<dbReference type="AlphaFoldDB" id="A0A8J3D624"/>
<feature type="domain" description="HTH cro/C1-type" evidence="1">
    <location>
        <begin position="134"/>
        <end position="182"/>
    </location>
</feature>
<dbReference type="SMART" id="SM00530">
    <property type="entry name" value="HTH_XRE"/>
    <property type="match status" value="1"/>
</dbReference>
<dbReference type="InterPro" id="IPR018669">
    <property type="entry name" value="Toxin_HigB"/>
</dbReference>
<dbReference type="Pfam" id="PF01381">
    <property type="entry name" value="HTH_3"/>
    <property type="match status" value="1"/>
</dbReference>
<dbReference type="EMBL" id="BMXF01000001">
    <property type="protein sequence ID" value="GHB58558.1"/>
    <property type="molecule type" value="Genomic_DNA"/>
</dbReference>
<gene>
    <name evidence="2" type="ORF">GCM10007390_10050</name>
</gene>
<dbReference type="CDD" id="cd00093">
    <property type="entry name" value="HTH_XRE"/>
    <property type="match status" value="1"/>
</dbReference>
<proteinExistence type="predicted"/>
<keyword evidence="3" id="KW-1185">Reference proteome</keyword>
<dbReference type="GO" id="GO:0003723">
    <property type="term" value="F:RNA binding"/>
    <property type="evidence" value="ECO:0007669"/>
    <property type="project" value="InterPro"/>
</dbReference>
<dbReference type="GO" id="GO:0003677">
    <property type="term" value="F:DNA binding"/>
    <property type="evidence" value="ECO:0007669"/>
    <property type="project" value="InterPro"/>
</dbReference>
<organism evidence="2 3">
    <name type="scientific">Persicitalea jodogahamensis</name>
    <dbReference type="NCBI Taxonomy" id="402147"/>
    <lineage>
        <taxon>Bacteria</taxon>
        <taxon>Pseudomonadati</taxon>
        <taxon>Bacteroidota</taxon>
        <taxon>Cytophagia</taxon>
        <taxon>Cytophagales</taxon>
        <taxon>Spirosomataceae</taxon>
        <taxon>Persicitalea</taxon>
    </lineage>
</organism>
<accession>A0A8J3D624</accession>
<dbReference type="Pfam" id="PF09907">
    <property type="entry name" value="HigB_toxin"/>
    <property type="match status" value="1"/>
</dbReference>
<name>A0A8J3D624_9BACT</name>
<evidence type="ECO:0000313" key="2">
    <source>
        <dbReference type="EMBL" id="GHB58558.1"/>
    </source>
</evidence>
<dbReference type="PROSITE" id="PS50943">
    <property type="entry name" value="HTH_CROC1"/>
    <property type="match status" value="1"/>
</dbReference>
<dbReference type="GO" id="GO:0004519">
    <property type="term" value="F:endonuclease activity"/>
    <property type="evidence" value="ECO:0007669"/>
    <property type="project" value="InterPro"/>
</dbReference>
<dbReference type="GO" id="GO:0110001">
    <property type="term" value="C:toxin-antitoxin complex"/>
    <property type="evidence" value="ECO:0007669"/>
    <property type="project" value="InterPro"/>
</dbReference>
<comment type="caution">
    <text evidence="2">The sequence shown here is derived from an EMBL/GenBank/DDBJ whole genome shotgun (WGS) entry which is preliminary data.</text>
</comment>
<sequence length="186" mass="21237">MVIVAKAALTGFAEKHLDALVALLNWYEVSLQAQWNSLAAMKNTFNSVDYIGNDRYVFNIKGNKYRLVAMIKNKKEYRQAFEKIDVLLSEMGDDLEKQKEARSLAEEIQEYEKDNISFPAPTTLLGMIELKMYEMKLKRKDLAVILGVEASRVSEMMNGKRRISVEVAKGLHEKLGIDGNFILEKI</sequence>
<dbReference type="RefSeq" id="WP_189563238.1">
    <property type="nucleotide sequence ID" value="NZ_BMXF01000001.1"/>
</dbReference>
<reference evidence="2 3" key="1">
    <citation type="journal article" date="2014" name="Int. J. Syst. Evol. Microbiol.">
        <title>Complete genome sequence of Corynebacterium casei LMG S-19264T (=DSM 44701T), isolated from a smear-ripened cheese.</title>
        <authorList>
            <consortium name="US DOE Joint Genome Institute (JGI-PGF)"/>
            <person name="Walter F."/>
            <person name="Albersmeier A."/>
            <person name="Kalinowski J."/>
            <person name="Ruckert C."/>
        </authorList>
    </citation>
    <scope>NUCLEOTIDE SEQUENCE [LARGE SCALE GENOMIC DNA]</scope>
    <source>
        <strain evidence="2 3">KCTC 12866</strain>
    </source>
</reference>
<dbReference type="InterPro" id="IPR001387">
    <property type="entry name" value="Cro/C1-type_HTH"/>
</dbReference>
<dbReference type="Proteomes" id="UP000598271">
    <property type="component" value="Unassembled WGS sequence"/>
</dbReference>
<dbReference type="SUPFAM" id="SSF47413">
    <property type="entry name" value="lambda repressor-like DNA-binding domains"/>
    <property type="match status" value="1"/>
</dbReference>
<dbReference type="InterPro" id="IPR010982">
    <property type="entry name" value="Lambda_DNA-bd_dom_sf"/>
</dbReference>